<keyword evidence="2" id="KW-1185">Reference proteome</keyword>
<accession>A0AAE8YMD1</accession>
<dbReference type="EMBL" id="OK499972">
    <property type="protein sequence ID" value="UGO46086.1"/>
    <property type="molecule type" value="Genomic_DNA"/>
</dbReference>
<evidence type="ECO:0000313" key="2">
    <source>
        <dbReference type="Proteomes" id="UP000827751"/>
    </source>
</evidence>
<organism evidence="1 2">
    <name type="scientific">Bacillus phage vB_BanS_Chewbecca</name>
    <dbReference type="NCBI Taxonomy" id="2894786"/>
    <lineage>
        <taxon>Viruses</taxon>
        <taxon>Duplodnaviria</taxon>
        <taxon>Heunggongvirae</taxon>
        <taxon>Uroviricota</taxon>
        <taxon>Caudoviricetes</taxon>
        <taxon>Joanripponvirinae</taxon>
        <taxon>Tsamsavirus</taxon>
        <taxon>Tsamsavirus chewbecca</taxon>
    </lineage>
</organism>
<sequence>MVMDCRLWAFICNSKFLTIKGIENMKLTQYVGLVVDNMVITGIEKYFDLSTEKEEKCFIINNNYGINCELFIHSYM</sequence>
<name>A0AAE8YMD1_9CAUD</name>
<evidence type="ECO:0000313" key="1">
    <source>
        <dbReference type="EMBL" id="UGO46086.1"/>
    </source>
</evidence>
<dbReference type="Proteomes" id="UP000827751">
    <property type="component" value="Segment"/>
</dbReference>
<reference evidence="1 2" key="1">
    <citation type="submission" date="2021-10" db="EMBL/GenBank/DDBJ databases">
        <authorList>
            <person name="Lavering E.D."/>
            <person name="James R."/>
            <person name="Fairhom J.D."/>
            <person name="Ogilvie B.H."/>
            <person name="Thurgood T.L."/>
            <person name="Robison R.A."/>
            <person name="Grose J.H."/>
        </authorList>
    </citation>
    <scope>NUCLEOTIDE SEQUENCE [LARGE SCALE GENOMIC DNA]</scope>
</reference>
<protein>
    <submittedName>
        <fullName evidence="1">Uncharacterized protein</fullName>
    </submittedName>
</protein>
<proteinExistence type="predicted"/>
<gene>
    <name evidence="1" type="ORF">CHEWBECCA_3</name>
</gene>